<protein>
    <recommendedName>
        <fullName evidence="1 7">Imidazolonepropionase</fullName>
        <ecNumber evidence="1 7">3.5.2.7</ecNumber>
    </recommendedName>
    <alternativeName>
        <fullName evidence="7">Imidazolone-5-propionate hydrolase</fullName>
    </alternativeName>
</protein>
<evidence type="ECO:0000256" key="4">
    <source>
        <dbReference type="ARBA" id="ARBA00022808"/>
    </source>
</evidence>
<comment type="pathway">
    <text evidence="7">Amino-acid degradation; L-histidine degradation into L-glutamate; N-formimidoyl-L-glutamate from L-histidine: step 3/3.</text>
</comment>
<dbReference type="CDD" id="cd01296">
    <property type="entry name" value="Imidazolone-5PH"/>
    <property type="match status" value="1"/>
</dbReference>
<dbReference type="UniPathway" id="UPA00379">
    <property type="reaction ID" value="UER00551"/>
</dbReference>
<dbReference type="EC" id="3.5.2.7" evidence="1 7"/>
<comment type="catalytic activity">
    <reaction evidence="7">
        <text>4-imidazolone-5-propanoate + H2O = N-formimidoyl-L-glutamate</text>
        <dbReference type="Rhea" id="RHEA:23660"/>
        <dbReference type="ChEBI" id="CHEBI:15377"/>
        <dbReference type="ChEBI" id="CHEBI:58928"/>
        <dbReference type="ChEBI" id="CHEBI:77893"/>
        <dbReference type="EC" id="3.5.2.7"/>
    </reaction>
</comment>
<dbReference type="NCBIfam" id="TIGR01224">
    <property type="entry name" value="hutI"/>
    <property type="match status" value="1"/>
</dbReference>
<feature type="binding site" evidence="7">
    <location>
        <position position="95"/>
    </location>
    <ligand>
        <name>Fe(3+)</name>
        <dbReference type="ChEBI" id="CHEBI:29034"/>
    </ligand>
</feature>
<dbReference type="Gene3D" id="2.30.40.10">
    <property type="entry name" value="Urease, subunit C, domain 1"/>
    <property type="match status" value="1"/>
</dbReference>
<dbReference type="EMBL" id="MFFM01000047">
    <property type="protein sequence ID" value="OGF08437.1"/>
    <property type="molecule type" value="Genomic_DNA"/>
</dbReference>
<dbReference type="GO" id="GO:0019557">
    <property type="term" value="P:L-histidine catabolic process to glutamate and formate"/>
    <property type="evidence" value="ECO:0007669"/>
    <property type="project" value="UniProtKB-UniPathway"/>
</dbReference>
<dbReference type="InterPro" id="IPR032466">
    <property type="entry name" value="Metal_Hydrolase"/>
</dbReference>
<dbReference type="InterPro" id="IPR011059">
    <property type="entry name" value="Metal-dep_hydrolase_composite"/>
</dbReference>
<dbReference type="GO" id="GO:0008270">
    <property type="term" value="F:zinc ion binding"/>
    <property type="evidence" value="ECO:0007669"/>
    <property type="project" value="UniProtKB-UniRule"/>
</dbReference>
<feature type="binding site" evidence="7">
    <location>
        <position position="200"/>
    </location>
    <ligand>
        <name>4-imidazolone-5-propanoate</name>
        <dbReference type="ChEBI" id="CHEBI:77893"/>
    </ligand>
</feature>
<dbReference type="PANTHER" id="PTHR42752">
    <property type="entry name" value="IMIDAZOLONEPROPIONASE"/>
    <property type="match status" value="1"/>
</dbReference>
<evidence type="ECO:0000313" key="10">
    <source>
        <dbReference type="Proteomes" id="UP000177230"/>
    </source>
</evidence>
<dbReference type="GO" id="GO:0005506">
    <property type="term" value="F:iron ion binding"/>
    <property type="evidence" value="ECO:0007669"/>
    <property type="project" value="UniProtKB-UniRule"/>
</dbReference>
<evidence type="ECO:0000313" key="9">
    <source>
        <dbReference type="EMBL" id="OGF08437.1"/>
    </source>
</evidence>
<dbReference type="SUPFAM" id="SSF51338">
    <property type="entry name" value="Composite domain of metallo-dependent hydrolases"/>
    <property type="match status" value="1"/>
</dbReference>
<evidence type="ECO:0000256" key="5">
    <source>
        <dbReference type="ARBA" id="ARBA00022833"/>
    </source>
</evidence>
<evidence type="ECO:0000256" key="1">
    <source>
        <dbReference type="ARBA" id="ARBA00012864"/>
    </source>
</evidence>
<evidence type="ECO:0000256" key="3">
    <source>
        <dbReference type="ARBA" id="ARBA00022801"/>
    </source>
</evidence>
<feature type="binding site" evidence="7">
    <location>
        <position position="348"/>
    </location>
    <ligand>
        <name>Zn(2+)</name>
        <dbReference type="ChEBI" id="CHEBI:29105"/>
    </ligand>
</feature>
<feature type="binding site" evidence="7">
    <location>
        <position position="277"/>
    </location>
    <ligand>
        <name>4-imidazolone-5-propanoate</name>
        <dbReference type="ChEBI" id="CHEBI:77893"/>
    </ligand>
</feature>
<feature type="binding site" evidence="7">
    <location>
        <position position="95"/>
    </location>
    <ligand>
        <name>Zn(2+)</name>
        <dbReference type="ChEBI" id="CHEBI:29105"/>
    </ligand>
</feature>
<dbReference type="GO" id="GO:0019556">
    <property type="term" value="P:L-histidine catabolic process to glutamate and formamide"/>
    <property type="evidence" value="ECO:0007669"/>
    <property type="project" value="UniProtKB-UniRule"/>
</dbReference>
<dbReference type="HAMAP" id="MF_00372">
    <property type="entry name" value="HutI"/>
    <property type="match status" value="1"/>
</dbReference>
<dbReference type="Pfam" id="PF01979">
    <property type="entry name" value="Amidohydro_1"/>
    <property type="match status" value="1"/>
</dbReference>
<proteinExistence type="inferred from homology"/>
<dbReference type="SUPFAM" id="SSF51556">
    <property type="entry name" value="Metallo-dependent hydrolases"/>
    <property type="match status" value="1"/>
</dbReference>
<feature type="binding site" evidence="7">
    <location>
        <position position="353"/>
    </location>
    <ligand>
        <name>4-imidazolone-5-propanoate</name>
        <dbReference type="ChEBI" id="CHEBI:77893"/>
    </ligand>
</feature>
<dbReference type="FunFam" id="3.20.20.140:FF:000007">
    <property type="entry name" value="Imidazolonepropionase"/>
    <property type="match status" value="1"/>
</dbReference>
<dbReference type="AlphaFoldDB" id="A0A1F5R1W2"/>
<feature type="binding site" evidence="7">
    <location>
        <position position="350"/>
    </location>
    <ligand>
        <name>N-formimidoyl-L-glutamate</name>
        <dbReference type="ChEBI" id="CHEBI:58928"/>
    </ligand>
</feature>
<comment type="cofactor">
    <cofactor evidence="7">
        <name>Zn(2+)</name>
        <dbReference type="ChEBI" id="CHEBI:29105"/>
    </cofactor>
    <cofactor evidence="7">
        <name>Fe(3+)</name>
        <dbReference type="ChEBI" id="CHEBI:29034"/>
    </cofactor>
    <text evidence="7">Binds 1 zinc or iron ion per subunit.</text>
</comment>
<feature type="binding site" evidence="7">
    <location>
        <position position="167"/>
    </location>
    <ligand>
        <name>N-formimidoyl-L-glutamate</name>
        <dbReference type="ChEBI" id="CHEBI:58928"/>
    </ligand>
</feature>
<keyword evidence="4 7" id="KW-0369">Histidine metabolism</keyword>
<dbReference type="PANTHER" id="PTHR42752:SF1">
    <property type="entry name" value="IMIDAZOLONEPROPIONASE-RELATED"/>
    <property type="match status" value="1"/>
</dbReference>
<name>A0A1F5R1W2_9BACT</name>
<evidence type="ECO:0000256" key="2">
    <source>
        <dbReference type="ARBA" id="ARBA00022723"/>
    </source>
</evidence>
<feature type="binding site" evidence="7">
    <location>
        <position position="104"/>
    </location>
    <ligand>
        <name>4-imidazolone-5-propanoate</name>
        <dbReference type="ChEBI" id="CHEBI:77893"/>
    </ligand>
</feature>
<comment type="caution">
    <text evidence="9">The sequence shown here is derived from an EMBL/GenBank/DDBJ whole genome shotgun (WGS) entry which is preliminary data.</text>
</comment>
<feature type="binding site" evidence="7">
    <location>
        <position position="97"/>
    </location>
    <ligand>
        <name>Zn(2+)</name>
        <dbReference type="ChEBI" id="CHEBI:29105"/>
    </ligand>
</feature>
<feature type="binding site" evidence="7">
    <location>
        <position position="352"/>
    </location>
    <ligand>
        <name>N-formimidoyl-L-glutamate</name>
        <dbReference type="ChEBI" id="CHEBI:58928"/>
    </ligand>
</feature>
<gene>
    <name evidence="7" type="primary">hutI</name>
    <name evidence="9" type="ORF">A2024_06950</name>
</gene>
<keyword evidence="3 7" id="KW-0378">Hydrolase</keyword>
<dbReference type="GO" id="GO:0005737">
    <property type="term" value="C:cytoplasm"/>
    <property type="evidence" value="ECO:0007669"/>
    <property type="project" value="UniProtKB-SubCell"/>
</dbReference>
<reference evidence="9 10" key="1">
    <citation type="journal article" date="2016" name="Nat. Commun.">
        <title>Thousands of microbial genomes shed light on interconnected biogeochemical processes in an aquifer system.</title>
        <authorList>
            <person name="Anantharaman K."/>
            <person name="Brown C.T."/>
            <person name="Hug L.A."/>
            <person name="Sharon I."/>
            <person name="Castelle C.J."/>
            <person name="Probst A.J."/>
            <person name="Thomas B.C."/>
            <person name="Singh A."/>
            <person name="Wilkins M.J."/>
            <person name="Karaoz U."/>
            <person name="Brodie E.L."/>
            <person name="Williams K.H."/>
            <person name="Hubbard S.S."/>
            <person name="Banfield J.F."/>
        </authorList>
    </citation>
    <scope>NUCLEOTIDE SEQUENCE [LARGE SCALE GENOMIC DNA]</scope>
</reference>
<comment type="similarity">
    <text evidence="7">Belongs to the metallo-dependent hydrolases superfamily. HutI family.</text>
</comment>
<keyword evidence="7" id="KW-0963">Cytoplasm</keyword>
<feature type="binding site" evidence="7">
    <location>
        <position position="167"/>
    </location>
    <ligand>
        <name>4-imidazolone-5-propanoate</name>
        <dbReference type="ChEBI" id="CHEBI:77893"/>
    </ligand>
</feature>
<feature type="binding site" evidence="7">
    <location>
        <position position="348"/>
    </location>
    <ligand>
        <name>Fe(3+)</name>
        <dbReference type="ChEBI" id="CHEBI:29034"/>
    </ligand>
</feature>
<dbReference type="Gene3D" id="3.20.20.140">
    <property type="entry name" value="Metal-dependent hydrolases"/>
    <property type="match status" value="1"/>
</dbReference>
<evidence type="ECO:0000259" key="8">
    <source>
        <dbReference type="Pfam" id="PF01979"/>
    </source>
</evidence>
<evidence type="ECO:0000256" key="7">
    <source>
        <dbReference type="HAMAP-Rule" id="MF_00372"/>
    </source>
</evidence>
<dbReference type="Proteomes" id="UP000177230">
    <property type="component" value="Unassembled WGS sequence"/>
</dbReference>
<accession>A0A1F5R1W2</accession>
<comment type="function">
    <text evidence="7">Catalyzes the hydrolytic cleavage of the carbon-nitrogen bond in imidazolone-5-propanoate to yield N-formimidoyl-L-glutamate. It is the third step in the universal histidine degradation pathway.</text>
</comment>
<feature type="binding site" evidence="7">
    <location>
        <position position="97"/>
    </location>
    <ligand>
        <name>Fe(3+)</name>
        <dbReference type="ChEBI" id="CHEBI:29034"/>
    </ligand>
</feature>
<sequence>MKPMHLIIQHIGQLLTIADLSPSLPAAGREKGRGRVGSSMSDLGIIEDGLVAIENDRIVAVGKTSDLKPKLKLLPHTKVIDAENQVVMPGFVDCHTHLVYGGSREDEFEMRASGVSYQEIAARGGGIRSTVKATRLASREILKRDAMKRLDRMLLWGTTTVEAKSGYGLETKSEIKQLEVVKDLNDLQAIEVMPTFMGAHEFPEEFRNQNAESKNGIDREGYVKLICEEMIPKVAEMKLAEFCDVFCDQGVFTPEEAIKILETASNFGMIPKIHADELASVGAAEAAGKVKAISAEHLLYPSQTGLELMKQAGTIAVLLPGTSLTIKKNYAPARKMIEMGIPVALATDHNPGSCTIENLPFIIGLACLYLGLTPAEAICAATYNAACALKRGDRIGSIEEGKQADLLIMDIPNYRYIPYHYGVNYVKTVIKRGKIVIGAN</sequence>
<dbReference type="InterPro" id="IPR006680">
    <property type="entry name" value="Amidohydro-rel"/>
</dbReference>
<feature type="binding site" evidence="7">
    <location>
        <position position="274"/>
    </location>
    <ligand>
        <name>Zn(2+)</name>
        <dbReference type="ChEBI" id="CHEBI:29105"/>
    </ligand>
</feature>
<comment type="subcellular location">
    <subcellularLocation>
        <location evidence="7">Cytoplasm</location>
    </subcellularLocation>
</comment>
<feature type="domain" description="Amidohydrolase-related" evidence="8">
    <location>
        <begin position="86"/>
        <end position="436"/>
    </location>
</feature>
<evidence type="ECO:0000256" key="6">
    <source>
        <dbReference type="ARBA" id="ARBA00023004"/>
    </source>
</evidence>
<feature type="binding site" evidence="7">
    <location>
        <position position="274"/>
    </location>
    <ligand>
        <name>Fe(3+)</name>
        <dbReference type="ChEBI" id="CHEBI:29034"/>
    </ligand>
</feature>
<keyword evidence="6 7" id="KW-0408">Iron</keyword>
<keyword evidence="2 7" id="KW-0479">Metal-binding</keyword>
<organism evidence="9 10">
    <name type="scientific">Candidatus Edwardsbacteria bacterium GWF2_54_11</name>
    <dbReference type="NCBI Taxonomy" id="1817851"/>
    <lineage>
        <taxon>Bacteria</taxon>
        <taxon>Candidatus Edwardsiibacteriota</taxon>
    </lineage>
</organism>
<dbReference type="InterPro" id="IPR005920">
    <property type="entry name" value="HutI"/>
</dbReference>
<keyword evidence="5 7" id="KW-0862">Zinc</keyword>
<dbReference type="GO" id="GO:0050480">
    <property type="term" value="F:imidazolonepropionase activity"/>
    <property type="evidence" value="ECO:0007669"/>
    <property type="project" value="UniProtKB-UniRule"/>
</dbReference>